<dbReference type="RefSeq" id="WP_032970097.1">
    <property type="nucleotide sequence ID" value="NZ_CP012077.1"/>
</dbReference>
<dbReference type="PANTHER" id="PTHR43441">
    <property type="entry name" value="RIBOSOMAL-PROTEIN-SERINE ACETYLTRANSFERASE"/>
    <property type="match status" value="1"/>
</dbReference>
<feature type="domain" description="N-acetyltransferase" evidence="1">
    <location>
        <begin position="9"/>
        <end position="176"/>
    </location>
</feature>
<dbReference type="InterPro" id="IPR016181">
    <property type="entry name" value="Acyl_CoA_acyltransferase"/>
</dbReference>
<dbReference type="PROSITE" id="PS51186">
    <property type="entry name" value="GNAT"/>
    <property type="match status" value="1"/>
</dbReference>
<proteinExistence type="predicted"/>
<dbReference type="PANTHER" id="PTHR43441:SF10">
    <property type="entry name" value="ACETYLTRANSFERASE"/>
    <property type="match status" value="1"/>
</dbReference>
<dbReference type="SUPFAM" id="SSF55729">
    <property type="entry name" value="Acyl-CoA N-acyltransferases (Nat)"/>
    <property type="match status" value="1"/>
</dbReference>
<gene>
    <name evidence="2" type="ORF">CS347_02335</name>
</gene>
<accession>A0AAN1VEN2</accession>
<dbReference type="AlphaFoldDB" id="A0AAN1VEN2"/>
<dbReference type="GO" id="GO:1990189">
    <property type="term" value="F:protein N-terminal-serine acetyltransferase activity"/>
    <property type="evidence" value="ECO:0007669"/>
    <property type="project" value="TreeGrafter"/>
</dbReference>
<dbReference type="Pfam" id="PF13302">
    <property type="entry name" value="Acetyltransf_3"/>
    <property type="match status" value="1"/>
</dbReference>
<dbReference type="Gene3D" id="3.40.630.30">
    <property type="match status" value="1"/>
</dbReference>
<dbReference type="InterPro" id="IPR000182">
    <property type="entry name" value="GNAT_dom"/>
</dbReference>
<organism evidence="2 3">
    <name type="scientific">Bordetella hinzii</name>
    <dbReference type="NCBI Taxonomy" id="103855"/>
    <lineage>
        <taxon>Bacteria</taxon>
        <taxon>Pseudomonadati</taxon>
        <taxon>Pseudomonadota</taxon>
        <taxon>Betaproteobacteria</taxon>
        <taxon>Burkholderiales</taxon>
        <taxon>Alcaligenaceae</taxon>
        <taxon>Bordetella</taxon>
    </lineage>
</organism>
<reference evidence="3" key="1">
    <citation type="submission" date="2017-10" db="EMBL/GenBank/DDBJ databases">
        <title>Whole genome sequencing of various Bordetella species.</title>
        <authorList>
            <person name="Weigand M.R."/>
            <person name="Loparev V."/>
            <person name="Peng Y."/>
            <person name="Bowden K.E."/>
            <person name="Tondella M.L."/>
            <person name="Williams M.M."/>
        </authorList>
    </citation>
    <scope>NUCLEOTIDE SEQUENCE [LARGE SCALE GENOMIC DNA]</scope>
    <source>
        <strain evidence="3">H720</strain>
    </source>
</reference>
<sequence length="176" mass="19349">MLPIRSEGLVLRSFRDSDAGDFARAARESVDTVGRWMPWCTAVFSEADARNWFRQCRASKRAGTGYELGVFSALTGELLGGAALNAIQRHNRFCNLGYWVRQSAQRQGVALRTLRALLPLAFDGLGMQRVEIVVAVGNEPSAALARKAGALFEGTARNRLQLHGRTVPAWMFSLVP</sequence>
<dbReference type="EMBL" id="CP024172">
    <property type="protein sequence ID" value="AZW15700.1"/>
    <property type="molecule type" value="Genomic_DNA"/>
</dbReference>
<protein>
    <submittedName>
        <fullName evidence="2">N-acetyltransferase</fullName>
    </submittedName>
</protein>
<evidence type="ECO:0000259" key="1">
    <source>
        <dbReference type="PROSITE" id="PS51186"/>
    </source>
</evidence>
<name>A0AAN1VEN2_9BORD</name>
<evidence type="ECO:0000313" key="3">
    <source>
        <dbReference type="Proteomes" id="UP000282741"/>
    </source>
</evidence>
<dbReference type="InterPro" id="IPR051908">
    <property type="entry name" value="Ribosomal_N-acetyltransferase"/>
</dbReference>
<dbReference type="GO" id="GO:0008999">
    <property type="term" value="F:protein-N-terminal-alanine acetyltransferase activity"/>
    <property type="evidence" value="ECO:0007669"/>
    <property type="project" value="TreeGrafter"/>
</dbReference>
<dbReference type="GO" id="GO:0005737">
    <property type="term" value="C:cytoplasm"/>
    <property type="evidence" value="ECO:0007669"/>
    <property type="project" value="TreeGrafter"/>
</dbReference>
<dbReference type="Proteomes" id="UP000282741">
    <property type="component" value="Chromosome"/>
</dbReference>
<evidence type="ECO:0000313" key="2">
    <source>
        <dbReference type="EMBL" id="AZW15700.1"/>
    </source>
</evidence>